<reference evidence="2" key="1">
    <citation type="journal article" date="2002" name="Science">
        <title>The draft genome of Ciona intestinalis: insights into chordate and vertebrate origins.</title>
        <authorList>
            <person name="Dehal P."/>
            <person name="Satou Y."/>
            <person name="Campbell R.K."/>
            <person name="Chapman J."/>
            <person name="Degnan B."/>
            <person name="De Tomaso A."/>
            <person name="Davidson B."/>
            <person name="Di Gregorio A."/>
            <person name="Gelpke M."/>
            <person name="Goodstein D.M."/>
            <person name="Harafuji N."/>
            <person name="Hastings K.E."/>
            <person name="Ho I."/>
            <person name="Hotta K."/>
            <person name="Huang W."/>
            <person name="Kawashima T."/>
            <person name="Lemaire P."/>
            <person name="Martinez D."/>
            <person name="Meinertzhagen I.A."/>
            <person name="Necula S."/>
            <person name="Nonaka M."/>
            <person name="Putnam N."/>
            <person name="Rash S."/>
            <person name="Saiga H."/>
            <person name="Satake M."/>
            <person name="Terry A."/>
            <person name="Yamada L."/>
            <person name="Wang H.G."/>
            <person name="Awazu S."/>
            <person name="Azumi K."/>
            <person name="Boore J."/>
            <person name="Branno M."/>
            <person name="Chin-Bow S."/>
            <person name="DeSantis R."/>
            <person name="Doyle S."/>
            <person name="Francino P."/>
            <person name="Keys D.N."/>
            <person name="Haga S."/>
            <person name="Hayashi H."/>
            <person name="Hino K."/>
            <person name="Imai K.S."/>
            <person name="Inaba K."/>
            <person name="Kano S."/>
            <person name="Kobayashi K."/>
            <person name="Kobayashi M."/>
            <person name="Lee B.I."/>
            <person name="Makabe K.W."/>
            <person name="Manohar C."/>
            <person name="Matassi G."/>
            <person name="Medina M."/>
            <person name="Mochizuki Y."/>
            <person name="Mount S."/>
            <person name="Morishita T."/>
            <person name="Miura S."/>
            <person name="Nakayama A."/>
            <person name="Nishizaka S."/>
            <person name="Nomoto H."/>
            <person name="Ohta F."/>
            <person name="Oishi K."/>
            <person name="Rigoutsos I."/>
            <person name="Sano M."/>
            <person name="Sasaki A."/>
            <person name="Sasakura Y."/>
            <person name="Shoguchi E."/>
            <person name="Shin-i T."/>
            <person name="Spagnuolo A."/>
            <person name="Stainier D."/>
            <person name="Suzuki M.M."/>
            <person name="Tassy O."/>
            <person name="Takatori N."/>
            <person name="Tokuoka M."/>
            <person name="Yagi K."/>
            <person name="Yoshizaki F."/>
            <person name="Wada S."/>
            <person name="Zhang C."/>
            <person name="Hyatt P.D."/>
            <person name="Larimer F."/>
            <person name="Detter C."/>
            <person name="Doggett N."/>
            <person name="Glavina T."/>
            <person name="Hawkins T."/>
            <person name="Richardson P."/>
            <person name="Lucas S."/>
            <person name="Kohara Y."/>
            <person name="Levine M."/>
            <person name="Satoh N."/>
            <person name="Rokhsar D.S."/>
        </authorList>
    </citation>
    <scope>NUCLEOTIDE SEQUENCE [LARGE SCALE GENOMIC DNA]</scope>
</reference>
<dbReference type="Proteomes" id="UP000008144">
    <property type="component" value="Unassembled WGS sequence"/>
</dbReference>
<keyword evidence="2" id="KW-1185">Reference proteome</keyword>
<dbReference type="InParanoid" id="H2XT71"/>
<protein>
    <submittedName>
        <fullName evidence="1">Uncharacterized protein</fullName>
    </submittedName>
</protein>
<organism evidence="1 2">
    <name type="scientific">Ciona intestinalis</name>
    <name type="common">Transparent sea squirt</name>
    <name type="synonym">Ascidia intestinalis</name>
    <dbReference type="NCBI Taxonomy" id="7719"/>
    <lineage>
        <taxon>Eukaryota</taxon>
        <taxon>Metazoa</taxon>
        <taxon>Chordata</taxon>
        <taxon>Tunicata</taxon>
        <taxon>Ascidiacea</taxon>
        <taxon>Phlebobranchia</taxon>
        <taxon>Cionidae</taxon>
        <taxon>Ciona</taxon>
    </lineage>
</organism>
<dbReference type="AlphaFoldDB" id="H2XT71"/>
<proteinExistence type="predicted"/>
<evidence type="ECO:0000313" key="1">
    <source>
        <dbReference type="Ensembl" id="ENSCINP00000032855.1"/>
    </source>
</evidence>
<dbReference type="Ensembl" id="ENSCINT00000037010.1">
    <property type="protein sequence ID" value="ENSCINP00000032855.1"/>
    <property type="gene ID" value="ENSCING00000021256.1"/>
</dbReference>
<dbReference type="HOGENOM" id="CLU_2687076_0_0_1"/>
<reference evidence="1" key="3">
    <citation type="submission" date="2025-09" db="UniProtKB">
        <authorList>
            <consortium name="Ensembl"/>
        </authorList>
    </citation>
    <scope>IDENTIFICATION</scope>
</reference>
<evidence type="ECO:0000313" key="2">
    <source>
        <dbReference type="Proteomes" id="UP000008144"/>
    </source>
</evidence>
<accession>H2XT71</accession>
<reference evidence="1" key="2">
    <citation type="submission" date="2025-08" db="UniProtKB">
        <authorList>
            <consortium name="Ensembl"/>
        </authorList>
    </citation>
    <scope>IDENTIFICATION</scope>
</reference>
<name>H2XT71_CIOIN</name>
<sequence length="74" mass="8717">MLVADLAKHQACREGTVKNWQCILSYRNSDPAKGERYVAQRKMTLRSRFECRKDSASRYTYSDRITELILLMDK</sequence>